<evidence type="ECO:0000256" key="7">
    <source>
        <dbReference type="SAM" id="Phobius"/>
    </source>
</evidence>
<dbReference type="PANTHER" id="PTHR11640:SF31">
    <property type="entry name" value="IRREGULAR CHIASM C-ROUGHEST PROTEIN-RELATED"/>
    <property type="match status" value="1"/>
</dbReference>
<dbReference type="PANTHER" id="PTHR11640">
    <property type="entry name" value="NEPHRIN"/>
    <property type="match status" value="1"/>
</dbReference>
<dbReference type="InterPro" id="IPR003599">
    <property type="entry name" value="Ig_sub"/>
</dbReference>
<evidence type="ECO:0000256" key="3">
    <source>
        <dbReference type="ARBA" id="ARBA00023157"/>
    </source>
</evidence>
<dbReference type="PROSITE" id="PS50835">
    <property type="entry name" value="IG_LIKE"/>
    <property type="match status" value="5"/>
</dbReference>
<dbReference type="InterPro" id="IPR003598">
    <property type="entry name" value="Ig_sub2"/>
</dbReference>
<feature type="region of interest" description="Disordered" evidence="6">
    <location>
        <begin position="552"/>
        <end position="612"/>
    </location>
</feature>
<comment type="subcellular location">
    <subcellularLocation>
        <location evidence="1">Membrane</location>
        <topology evidence="1">Single-pass type I membrane protein</topology>
    </subcellularLocation>
</comment>
<feature type="domain" description="Ig-like" evidence="8">
    <location>
        <begin position="243"/>
        <end position="326"/>
    </location>
</feature>
<sequence>MKMRTLDGINGIISILYTVWSLTLINVVVVYAEQRFADQPESVTVKHGRAVVLRCKVLDKKGIIQWTKDGFGLGTDTDLEGFSRYKMETNESEGVYNLHIQPVLVEDQAEYQCQVGGADGEGPLRSTIAKITVHFPPTEDRVKITKASPVETTEGAPIRLFCEAGLSSPAAQIKWYNDNEEISSGVNVTKHQMPNSILNSVRSFLDLTPEQKHHKSNITCKVSHEALESPIERYVVMHVKYKPVVKISVDSPKILESEDVRLTCDAHANPGGLRYRWEIDGETVIGDHTTEYIIKDVSRLRNGVKIGCFVSNVIGSSSADHKLSVQFSPVFKSEPKDVDADEGKSVTLNCDVDSNPPPNIHWTFGKGSNKAVSLGSTFKLEKLSRENAGSYFCWAHVPGFSDVSRHIEVYMREAPEIQAEANQFGMEGETIHVVCDIRGIPRPSKNDVEWTRHGVIINANDTHYDILQEATRNGAKSTLLIHDASSEDFGLYNCTAKNGYGKDIGEIKLNRQQSLPLVTTLVAIIGGIIFLVVVMVVIILFKKKGKGYKDPTLEKHSMHSSDHSSTHDSVMKVDNRTATGSDLSPSEEDDDYSHTSDWETSDTGHSNNRGQDLYRYTSEYNDATFPPKGPNNARGDYVQYVDYNSRDYNPPPPPPPANYNRNSAYSAAPLNNVDPRYSAAYGNPYLRIPSSTNPAAVQNPYGTTGTKNIEPGVSTNQNFYNVPPNNTLNNMNQNNIATYGQIGQNRNNLRSSGNMNNQYIMVPQGEPRHAVLGTHI</sequence>
<dbReference type="GO" id="GO:0005911">
    <property type="term" value="C:cell-cell junction"/>
    <property type="evidence" value="ECO:0007669"/>
    <property type="project" value="TreeGrafter"/>
</dbReference>
<evidence type="ECO:0000313" key="9">
    <source>
        <dbReference type="EMBL" id="CAL4130583.1"/>
    </source>
</evidence>
<feature type="compositionally biased region" description="Basic and acidic residues" evidence="6">
    <location>
        <begin position="552"/>
        <end position="575"/>
    </location>
</feature>
<dbReference type="InterPro" id="IPR013783">
    <property type="entry name" value="Ig-like_fold"/>
</dbReference>
<feature type="domain" description="Ig-like" evidence="8">
    <location>
        <begin position="34"/>
        <end position="129"/>
    </location>
</feature>
<keyword evidence="7" id="KW-0812">Transmembrane</keyword>
<dbReference type="Proteomes" id="UP001497623">
    <property type="component" value="Unassembled WGS sequence"/>
</dbReference>
<dbReference type="InterPro" id="IPR013162">
    <property type="entry name" value="CD80_C2-set"/>
</dbReference>
<evidence type="ECO:0000256" key="5">
    <source>
        <dbReference type="ARBA" id="ARBA00023319"/>
    </source>
</evidence>
<dbReference type="SMART" id="SM00409">
    <property type="entry name" value="IG"/>
    <property type="match status" value="5"/>
</dbReference>
<dbReference type="Pfam" id="PF08205">
    <property type="entry name" value="C2-set_2"/>
    <property type="match status" value="1"/>
</dbReference>
<dbReference type="SMART" id="SM00408">
    <property type="entry name" value="IGc2"/>
    <property type="match status" value="4"/>
</dbReference>
<keyword evidence="5" id="KW-0393">Immunoglobulin domain</keyword>
<feature type="transmembrane region" description="Helical" evidence="7">
    <location>
        <begin position="517"/>
        <end position="541"/>
    </location>
</feature>
<dbReference type="CDD" id="cd00098">
    <property type="entry name" value="IgC1"/>
    <property type="match status" value="1"/>
</dbReference>
<keyword evidence="4" id="KW-0325">Glycoprotein</keyword>
<gene>
    <name evidence="9" type="ORF">MNOR_LOCUS26601</name>
</gene>
<dbReference type="InterPro" id="IPR036179">
    <property type="entry name" value="Ig-like_dom_sf"/>
</dbReference>
<dbReference type="Pfam" id="PF13927">
    <property type="entry name" value="Ig_3"/>
    <property type="match status" value="1"/>
</dbReference>
<name>A0AAV2RL43_MEGNR</name>
<organism evidence="9 10">
    <name type="scientific">Meganyctiphanes norvegica</name>
    <name type="common">Northern krill</name>
    <name type="synonym">Thysanopoda norvegica</name>
    <dbReference type="NCBI Taxonomy" id="48144"/>
    <lineage>
        <taxon>Eukaryota</taxon>
        <taxon>Metazoa</taxon>
        <taxon>Ecdysozoa</taxon>
        <taxon>Arthropoda</taxon>
        <taxon>Crustacea</taxon>
        <taxon>Multicrustacea</taxon>
        <taxon>Malacostraca</taxon>
        <taxon>Eumalacostraca</taxon>
        <taxon>Eucarida</taxon>
        <taxon>Euphausiacea</taxon>
        <taxon>Euphausiidae</taxon>
        <taxon>Meganyctiphanes</taxon>
    </lineage>
</organism>
<dbReference type="InterPro" id="IPR007110">
    <property type="entry name" value="Ig-like_dom"/>
</dbReference>
<dbReference type="CDD" id="cd00096">
    <property type="entry name" value="Ig"/>
    <property type="match status" value="1"/>
</dbReference>
<evidence type="ECO:0000256" key="2">
    <source>
        <dbReference type="ARBA" id="ARBA00023136"/>
    </source>
</evidence>
<proteinExistence type="predicted"/>
<evidence type="ECO:0000256" key="6">
    <source>
        <dbReference type="SAM" id="MobiDB-lite"/>
    </source>
</evidence>
<dbReference type="SUPFAM" id="SSF48726">
    <property type="entry name" value="Immunoglobulin"/>
    <property type="match status" value="4"/>
</dbReference>
<dbReference type="Gene3D" id="2.60.40.10">
    <property type="entry name" value="Immunoglobulins"/>
    <property type="match status" value="5"/>
</dbReference>
<feature type="compositionally biased region" description="Polar residues" evidence="6">
    <location>
        <begin position="601"/>
        <end position="610"/>
    </location>
</feature>
<keyword evidence="7" id="KW-1133">Transmembrane helix</keyword>
<feature type="domain" description="Ig-like" evidence="8">
    <location>
        <begin position="137"/>
        <end position="232"/>
    </location>
</feature>
<keyword evidence="2 7" id="KW-0472">Membrane</keyword>
<dbReference type="GO" id="GO:0005886">
    <property type="term" value="C:plasma membrane"/>
    <property type="evidence" value="ECO:0007669"/>
    <property type="project" value="TreeGrafter"/>
</dbReference>
<dbReference type="GO" id="GO:0098609">
    <property type="term" value="P:cell-cell adhesion"/>
    <property type="evidence" value="ECO:0007669"/>
    <property type="project" value="TreeGrafter"/>
</dbReference>
<feature type="transmembrane region" description="Helical" evidence="7">
    <location>
        <begin position="12"/>
        <end position="32"/>
    </location>
</feature>
<evidence type="ECO:0000256" key="1">
    <source>
        <dbReference type="ARBA" id="ARBA00004479"/>
    </source>
</evidence>
<protein>
    <recommendedName>
        <fullName evidence="8">Ig-like domain-containing protein</fullName>
    </recommendedName>
</protein>
<dbReference type="InterPro" id="IPR051275">
    <property type="entry name" value="Cell_adhesion_signaling"/>
</dbReference>
<keyword evidence="10" id="KW-1185">Reference proteome</keyword>
<comment type="caution">
    <text evidence="9">The sequence shown here is derived from an EMBL/GenBank/DDBJ whole genome shotgun (WGS) entry which is preliminary data.</text>
</comment>
<keyword evidence="3" id="KW-1015">Disulfide bond</keyword>
<dbReference type="AlphaFoldDB" id="A0AAV2RL43"/>
<feature type="domain" description="Ig-like" evidence="8">
    <location>
        <begin position="415"/>
        <end position="510"/>
    </location>
</feature>
<dbReference type="EMBL" id="CAXKWB010026788">
    <property type="protein sequence ID" value="CAL4130583.1"/>
    <property type="molecule type" value="Genomic_DNA"/>
</dbReference>
<dbReference type="GO" id="GO:0050839">
    <property type="term" value="F:cell adhesion molecule binding"/>
    <property type="evidence" value="ECO:0007669"/>
    <property type="project" value="TreeGrafter"/>
</dbReference>
<accession>A0AAV2RL43</accession>
<feature type="domain" description="Ig-like" evidence="8">
    <location>
        <begin position="329"/>
        <end position="393"/>
    </location>
</feature>
<reference evidence="9 10" key="1">
    <citation type="submission" date="2024-05" db="EMBL/GenBank/DDBJ databases">
        <authorList>
            <person name="Wallberg A."/>
        </authorList>
    </citation>
    <scope>NUCLEOTIDE SEQUENCE [LARGE SCALE GENOMIC DNA]</scope>
</reference>
<evidence type="ECO:0000259" key="8">
    <source>
        <dbReference type="PROSITE" id="PS50835"/>
    </source>
</evidence>
<dbReference type="InterPro" id="IPR013098">
    <property type="entry name" value="Ig_I-set"/>
</dbReference>
<evidence type="ECO:0000313" key="10">
    <source>
        <dbReference type="Proteomes" id="UP001497623"/>
    </source>
</evidence>
<evidence type="ECO:0000256" key="4">
    <source>
        <dbReference type="ARBA" id="ARBA00023180"/>
    </source>
</evidence>
<dbReference type="Pfam" id="PF07679">
    <property type="entry name" value="I-set"/>
    <property type="match status" value="2"/>
</dbReference>